<evidence type="ECO:0000313" key="3">
    <source>
        <dbReference type="EMBL" id="CAG8491254.1"/>
    </source>
</evidence>
<keyword evidence="4" id="KW-1185">Reference proteome</keyword>
<feature type="region of interest" description="Disordered" evidence="1">
    <location>
        <begin position="87"/>
        <end position="113"/>
    </location>
</feature>
<reference evidence="3" key="1">
    <citation type="submission" date="2021-06" db="EMBL/GenBank/DDBJ databases">
        <authorList>
            <person name="Kallberg Y."/>
            <person name="Tangrot J."/>
            <person name="Rosling A."/>
        </authorList>
    </citation>
    <scope>NUCLEOTIDE SEQUENCE</scope>
    <source>
        <strain evidence="3">CL551</strain>
    </source>
</reference>
<keyword evidence="2" id="KW-0812">Transmembrane</keyword>
<feature type="non-terminal residue" evidence="3">
    <location>
        <position position="414"/>
    </location>
</feature>
<feature type="transmembrane region" description="Helical" evidence="2">
    <location>
        <begin position="52"/>
        <end position="73"/>
    </location>
</feature>
<comment type="caution">
    <text evidence="3">The sequence shown here is derived from an EMBL/GenBank/DDBJ whole genome shotgun (WGS) entry which is preliminary data.</text>
</comment>
<gene>
    <name evidence="3" type="ORF">AMORRO_LOCUS2788</name>
</gene>
<accession>A0A9N8WJK1</accession>
<dbReference type="AlphaFoldDB" id="A0A9N8WJK1"/>
<proteinExistence type="predicted"/>
<dbReference type="OrthoDB" id="5590091at2759"/>
<keyword evidence="2" id="KW-0472">Membrane</keyword>
<dbReference type="Proteomes" id="UP000789342">
    <property type="component" value="Unassembled WGS sequence"/>
</dbReference>
<dbReference type="EMBL" id="CAJVPV010001246">
    <property type="protein sequence ID" value="CAG8491254.1"/>
    <property type="molecule type" value="Genomic_DNA"/>
</dbReference>
<evidence type="ECO:0000313" key="4">
    <source>
        <dbReference type="Proteomes" id="UP000789342"/>
    </source>
</evidence>
<evidence type="ECO:0000256" key="2">
    <source>
        <dbReference type="SAM" id="Phobius"/>
    </source>
</evidence>
<name>A0A9N8WJK1_9GLOM</name>
<protein>
    <submittedName>
        <fullName evidence="3">10690_t:CDS:1</fullName>
    </submittedName>
</protein>
<evidence type="ECO:0000256" key="1">
    <source>
        <dbReference type="SAM" id="MobiDB-lite"/>
    </source>
</evidence>
<keyword evidence="2" id="KW-1133">Transmembrane helix</keyword>
<organism evidence="3 4">
    <name type="scientific">Acaulospora morrowiae</name>
    <dbReference type="NCBI Taxonomy" id="94023"/>
    <lineage>
        <taxon>Eukaryota</taxon>
        <taxon>Fungi</taxon>
        <taxon>Fungi incertae sedis</taxon>
        <taxon>Mucoromycota</taxon>
        <taxon>Glomeromycotina</taxon>
        <taxon>Glomeromycetes</taxon>
        <taxon>Diversisporales</taxon>
        <taxon>Acaulosporaceae</taxon>
        <taxon>Acaulospora</taxon>
    </lineage>
</organism>
<sequence length="414" mass="47051">MSKGERHRLVKWIYETLRGNRTSGEFTEEAKRSAHYSPVIGIDVTKSPLLLLYNYSVLGFISYFSYSILLHALSPTLDLHHITNRHKSNNNNLSLTPPPSLIEKKQRHTKENENSSKQFIFQSLAKKLNSTPTSHHHPCARTKNFMSVDGESSRINRNHYLADAESDYLDHNIPPYNVDALISNPYLKCFLDDLSTNDGYSSVDSFSRMLYFDGAGSYVIPHHDAHMQQASQSIIRIFQITEQWLIEKLFHNSDSMPILEESPQDATDGIMHKLKEVSFALNGLSRVLISIRAGHVYSLHMIGDEIVMPESYESFAKRFPLFVNISVDVQTSHPFMTRHDSHNTCRVLVAAERVTTSPADGKVFFRLGELILKIAVRSLGSLPSLPSLLAGSPIKYWNFRCKVPTEIIYRNNIS</sequence>